<gene>
    <name evidence="1" type="ORF">KCH_25180</name>
</gene>
<name>A0A066Z6D2_9ACTN</name>
<keyword evidence="2" id="KW-1185">Reference proteome</keyword>
<organism evidence="1 2">
    <name type="scientific">Kitasatospora cheerisanensis KCTC 2395</name>
    <dbReference type="NCBI Taxonomy" id="1348663"/>
    <lineage>
        <taxon>Bacteria</taxon>
        <taxon>Bacillati</taxon>
        <taxon>Actinomycetota</taxon>
        <taxon>Actinomycetes</taxon>
        <taxon>Kitasatosporales</taxon>
        <taxon>Streptomycetaceae</taxon>
        <taxon>Kitasatospora</taxon>
    </lineage>
</organism>
<evidence type="ECO:0000313" key="2">
    <source>
        <dbReference type="Proteomes" id="UP000027178"/>
    </source>
</evidence>
<evidence type="ECO:0000313" key="1">
    <source>
        <dbReference type="EMBL" id="KDN85690.1"/>
    </source>
</evidence>
<reference evidence="1 2" key="1">
    <citation type="submission" date="2014-05" db="EMBL/GenBank/DDBJ databases">
        <title>Draft Genome Sequence of Kitasatospora cheerisanensis KCTC 2395.</title>
        <authorList>
            <person name="Nam D.H."/>
        </authorList>
    </citation>
    <scope>NUCLEOTIDE SEQUENCE [LARGE SCALE GENOMIC DNA]</scope>
    <source>
        <strain evidence="1 2">KCTC 2395</strain>
    </source>
</reference>
<proteinExistence type="predicted"/>
<comment type="caution">
    <text evidence="1">The sequence shown here is derived from an EMBL/GenBank/DDBJ whole genome shotgun (WGS) entry which is preliminary data.</text>
</comment>
<dbReference type="EMBL" id="JNBY01000079">
    <property type="protein sequence ID" value="KDN85690.1"/>
    <property type="molecule type" value="Genomic_DNA"/>
</dbReference>
<dbReference type="PATRIC" id="fig|1348663.4.peg.2436"/>
<dbReference type="HOGENOM" id="CLU_965694_0_0_11"/>
<dbReference type="Proteomes" id="UP000027178">
    <property type="component" value="Unassembled WGS sequence"/>
</dbReference>
<dbReference type="AlphaFoldDB" id="A0A066Z6D2"/>
<protein>
    <submittedName>
        <fullName evidence="1">Uncharacterized protein</fullName>
    </submittedName>
</protein>
<dbReference type="RefSeq" id="WP_035862390.1">
    <property type="nucleotide sequence ID" value="NZ_KK853997.1"/>
</dbReference>
<accession>A0A066Z6D2</accession>
<sequence>MTTTATYTLGQYLAAALHQRGIKSTTNGHQSANSSWLEIDLPGGTAIWVSDQDAKIDIDPGGSQGLQATHYLGNPYENPGHFVTVYDAFRDPDTAHADITAAADAIAAYITNWKNSPAARHPDRPIDKYGVMDLPARYLRPGDVTVHTATGAEAVVVTNQRRSHSNQYRRTTRTIAPPTSGGTANLPPTHWQYPFARSSGGAHAITVLAHRHHDPQTLPPIPYPEVPEQFNDGDHVVHDSIIWERTDGTWRNATRSAYAKPTSDETVRRLFTDDNALRLGTPVYLPTR</sequence>